<keyword evidence="1" id="KW-0479">Metal-binding</keyword>
<dbReference type="Gene3D" id="3.30.40.10">
    <property type="entry name" value="Zinc/RING finger domain, C3HC4 (zinc finger)"/>
    <property type="match status" value="1"/>
</dbReference>
<evidence type="ECO:0000256" key="6">
    <source>
        <dbReference type="SAM" id="MobiDB-lite"/>
    </source>
</evidence>
<dbReference type="InterPro" id="IPR013083">
    <property type="entry name" value="Znf_RING/FYVE/PHD"/>
</dbReference>
<evidence type="ECO:0000259" key="7">
    <source>
        <dbReference type="PROSITE" id="PS50089"/>
    </source>
</evidence>
<organism evidence="8 9">
    <name type="scientific">Trametes pubescens</name>
    <name type="common">White-rot fungus</name>
    <dbReference type="NCBI Taxonomy" id="154538"/>
    <lineage>
        <taxon>Eukaryota</taxon>
        <taxon>Fungi</taxon>
        <taxon>Dikarya</taxon>
        <taxon>Basidiomycota</taxon>
        <taxon>Agaricomycotina</taxon>
        <taxon>Agaricomycetes</taxon>
        <taxon>Polyporales</taxon>
        <taxon>Polyporaceae</taxon>
        <taxon>Trametes</taxon>
    </lineage>
</organism>
<name>A0A1M2VJ43_TRAPU</name>
<dbReference type="SUPFAM" id="SSF57850">
    <property type="entry name" value="RING/U-box"/>
    <property type="match status" value="1"/>
</dbReference>
<dbReference type="OMA" id="WCFAAVH"/>
<feature type="region of interest" description="Disordered" evidence="6">
    <location>
        <begin position="1"/>
        <end position="152"/>
    </location>
</feature>
<evidence type="ECO:0000256" key="5">
    <source>
        <dbReference type="SAM" id="Coils"/>
    </source>
</evidence>
<accession>A0A1M2VJ43</accession>
<dbReference type="InterPro" id="IPR017907">
    <property type="entry name" value="Znf_RING_CS"/>
</dbReference>
<evidence type="ECO:0000313" key="9">
    <source>
        <dbReference type="Proteomes" id="UP000184267"/>
    </source>
</evidence>
<feature type="region of interest" description="Disordered" evidence="6">
    <location>
        <begin position="166"/>
        <end position="195"/>
    </location>
</feature>
<keyword evidence="5" id="KW-0175">Coiled coil</keyword>
<evidence type="ECO:0000256" key="1">
    <source>
        <dbReference type="ARBA" id="ARBA00022723"/>
    </source>
</evidence>
<dbReference type="GO" id="GO:0008270">
    <property type="term" value="F:zinc ion binding"/>
    <property type="evidence" value="ECO:0007669"/>
    <property type="project" value="UniProtKB-KW"/>
</dbReference>
<dbReference type="EMBL" id="MNAD01001167">
    <property type="protein sequence ID" value="OJT07592.1"/>
    <property type="molecule type" value="Genomic_DNA"/>
</dbReference>
<evidence type="ECO:0000256" key="3">
    <source>
        <dbReference type="ARBA" id="ARBA00022833"/>
    </source>
</evidence>
<feature type="compositionally biased region" description="Low complexity" evidence="6">
    <location>
        <begin position="24"/>
        <end position="48"/>
    </location>
</feature>
<keyword evidence="9" id="KW-1185">Reference proteome</keyword>
<reference evidence="8 9" key="1">
    <citation type="submission" date="2016-10" db="EMBL/GenBank/DDBJ databases">
        <title>Genome sequence of the basidiomycete white-rot fungus Trametes pubescens.</title>
        <authorList>
            <person name="Makela M.R."/>
            <person name="Granchi Z."/>
            <person name="Peng M."/>
            <person name="De Vries R.P."/>
            <person name="Grigoriev I."/>
            <person name="Riley R."/>
            <person name="Hilden K."/>
        </authorList>
    </citation>
    <scope>NUCLEOTIDE SEQUENCE [LARGE SCALE GENOMIC DNA]</scope>
    <source>
        <strain evidence="8 9">FBCC735</strain>
    </source>
</reference>
<dbReference type="STRING" id="154538.A0A1M2VJ43"/>
<keyword evidence="2 4" id="KW-0863">Zinc-finger</keyword>
<dbReference type="PROSITE" id="PS50089">
    <property type="entry name" value="ZF_RING_2"/>
    <property type="match status" value="1"/>
</dbReference>
<dbReference type="PROSITE" id="PS00518">
    <property type="entry name" value="ZF_RING_1"/>
    <property type="match status" value="1"/>
</dbReference>
<feature type="compositionally biased region" description="Basic residues" evidence="6">
    <location>
        <begin position="56"/>
        <end position="71"/>
    </location>
</feature>
<feature type="compositionally biased region" description="Low complexity" evidence="6">
    <location>
        <begin position="107"/>
        <end position="135"/>
    </location>
</feature>
<evidence type="ECO:0000256" key="2">
    <source>
        <dbReference type="ARBA" id="ARBA00022771"/>
    </source>
</evidence>
<dbReference type="Proteomes" id="UP000184267">
    <property type="component" value="Unassembled WGS sequence"/>
</dbReference>
<dbReference type="InterPro" id="IPR001841">
    <property type="entry name" value="Znf_RING"/>
</dbReference>
<feature type="compositionally biased region" description="Basic residues" evidence="6">
    <location>
        <begin position="1"/>
        <end position="12"/>
    </location>
</feature>
<sequence length="439" mass="48008">MRNKSARVKKLTVKAAASVELPNSSASKRATSSKTSSSTTSKASAKAAVKGARTLKERKTKIATSTAKRKASASMRVSRAAASATSSPSSSTSRGRSTATLIEAEEYPPSSSRSSSASTSRAGPSRGKAAPAKSPRAPKRKRAPSVDKDEELRALAQRLKDLEKGVREREREVKKREAAITKKSNAMQRTEEGFSREREAIQKRVQSLVVKRREVDAESKELASLRKRLTAEEKVLHKRTQRTFTAVGVVTEPLWALTQLEENFTCSLCYEIMACPYTLAAGRCGHSFCSICILQWCFAAVHRGCGYWHDSLECPLCRAELPYTSDHVPRSLFSFPFTPNRLADSTIKALVELIRSADPQPGSSSAGSGSGVCTLVGRTDTTTASCEDEKLLLWRGTGAAYVDWEERDNKGRTEMTLLANQWTTLQADDFVAFKDRLGV</sequence>
<protein>
    <recommendedName>
        <fullName evidence="7">RING-type domain-containing protein</fullName>
    </recommendedName>
</protein>
<gene>
    <name evidence="8" type="ORF">TRAPUB_1562</name>
</gene>
<evidence type="ECO:0000256" key="4">
    <source>
        <dbReference type="PROSITE-ProRule" id="PRU00175"/>
    </source>
</evidence>
<dbReference type="AlphaFoldDB" id="A0A1M2VJ43"/>
<feature type="compositionally biased region" description="Low complexity" evidence="6">
    <location>
        <begin position="72"/>
        <end position="100"/>
    </location>
</feature>
<feature type="domain" description="RING-type" evidence="7">
    <location>
        <begin position="266"/>
        <end position="318"/>
    </location>
</feature>
<keyword evidence="3" id="KW-0862">Zinc</keyword>
<proteinExistence type="predicted"/>
<comment type="caution">
    <text evidence="8">The sequence shown here is derived from an EMBL/GenBank/DDBJ whole genome shotgun (WGS) entry which is preliminary data.</text>
</comment>
<feature type="compositionally biased region" description="Basic and acidic residues" evidence="6">
    <location>
        <begin position="166"/>
        <end position="180"/>
    </location>
</feature>
<dbReference type="OrthoDB" id="6105938at2759"/>
<evidence type="ECO:0000313" key="8">
    <source>
        <dbReference type="EMBL" id="OJT07592.1"/>
    </source>
</evidence>
<feature type="coiled-coil region" evidence="5">
    <location>
        <begin position="208"/>
        <end position="235"/>
    </location>
</feature>